<evidence type="ECO:0000259" key="7">
    <source>
        <dbReference type="PROSITE" id="PS50966"/>
    </source>
</evidence>
<feature type="domain" description="CCHC-type" evidence="6">
    <location>
        <begin position="516"/>
        <end position="531"/>
    </location>
</feature>
<feature type="region of interest" description="Disordered" evidence="5">
    <location>
        <begin position="470"/>
        <end position="503"/>
    </location>
</feature>
<evidence type="ECO:0008006" key="10">
    <source>
        <dbReference type="Google" id="ProtNLM"/>
    </source>
</evidence>
<evidence type="ECO:0000313" key="9">
    <source>
        <dbReference type="Proteomes" id="UP000596661"/>
    </source>
</evidence>
<name>A0A803PXQ5_CANSA</name>
<dbReference type="SMART" id="SM00575">
    <property type="entry name" value="ZnF_PMZ"/>
    <property type="match status" value="1"/>
</dbReference>
<dbReference type="GO" id="GO:0008270">
    <property type="term" value="F:zinc ion binding"/>
    <property type="evidence" value="ECO:0007669"/>
    <property type="project" value="UniProtKB-KW"/>
</dbReference>
<dbReference type="PANTHER" id="PTHR37076:SF3">
    <property type="entry name" value="STRESS RESPONSE PROTEIN NST1-LIKE"/>
    <property type="match status" value="1"/>
</dbReference>
<dbReference type="Gramene" id="evm.model.06.276">
    <property type="protein sequence ID" value="cds.evm.model.06.276"/>
    <property type="gene ID" value="evm.TU.06.276"/>
</dbReference>
<dbReference type="InterPro" id="IPR001878">
    <property type="entry name" value="Znf_CCHC"/>
</dbReference>
<dbReference type="Pfam" id="PF10551">
    <property type="entry name" value="MULE"/>
    <property type="match status" value="1"/>
</dbReference>
<evidence type="ECO:0000259" key="6">
    <source>
        <dbReference type="PROSITE" id="PS50158"/>
    </source>
</evidence>
<keyword evidence="1" id="KW-0479">Metal-binding</keyword>
<proteinExistence type="predicted"/>
<keyword evidence="9" id="KW-1185">Reference proteome</keyword>
<feature type="region of interest" description="Disordered" evidence="5">
    <location>
        <begin position="746"/>
        <end position="765"/>
    </location>
</feature>
<evidence type="ECO:0000256" key="3">
    <source>
        <dbReference type="ARBA" id="ARBA00022833"/>
    </source>
</evidence>
<dbReference type="Pfam" id="PF04434">
    <property type="entry name" value="SWIM"/>
    <property type="match status" value="1"/>
</dbReference>
<keyword evidence="2 4" id="KW-0863">Zinc-finger</keyword>
<accession>A0A803PXQ5</accession>
<dbReference type="GO" id="GO:0003676">
    <property type="term" value="F:nucleic acid binding"/>
    <property type="evidence" value="ECO:0007669"/>
    <property type="project" value="InterPro"/>
</dbReference>
<dbReference type="PROSITE" id="PS50966">
    <property type="entry name" value="ZF_SWIM"/>
    <property type="match status" value="1"/>
</dbReference>
<dbReference type="InterPro" id="IPR007527">
    <property type="entry name" value="Znf_SWIM"/>
</dbReference>
<reference evidence="8" key="1">
    <citation type="submission" date="2018-11" db="EMBL/GenBank/DDBJ databases">
        <authorList>
            <person name="Grassa J C."/>
        </authorList>
    </citation>
    <scope>NUCLEOTIDE SEQUENCE [LARGE SCALE GENOMIC DNA]</scope>
</reference>
<sequence>MVIVVVVAFFNFHYEVKTMVKIEEKMTILRITERNDDNLFTVELYYGGMKMVNMQEESIQESQEIEDDAPFTQPNTQQVERVVEPLQQVAPDYEAPIEVSEVVRRQQDDFEMREAEYAGEPEIERENAREPETYNWWSARLLQATIGNKPWERLIGLDGCHLKGYCKGILLAAIGIDGANSIFPIAYAVVGKETTESWTWFLELLKEDLHPTNPCIYTMMSDRQKGLQNAVDKIFIGSDGRFCVRHMHGNFKKDFPGLLLKQMLWAAARATTLADFERKMKDLKDVNEGAYNWLAGKNLSEWSKSHFKESVKCDMLLNNICESFNSAILNARDKPIVTLLESLRLWLMRKFTKNRENVGKWKNPVHNNIMKILDKQMEISAYCSVERANATMFQVTMNDGKRLIVDLDTHTCTCRRWQLTGLPCGHGLATIFFAKHEVWGYIHSWYHKATYKAAYLRYSGPKCQARINLPNKGSNPILPPHENNLLRPKKKRNLSANEPPPANAIKLSKKGQLNHCGNCGQVGHSRRTCKNEAEHTLWLSIPQPKWELLSIGPKKSLDLVPKRTCPTITRKDLFDPAIISEMKRKKWSELEEQTLLTKYAELLNTGALAKLKTREKKFKPIADHVNTLHHLTDPITFPFKWSWRDVSIKVQNMRHQYLGVKQKIRLSDEDFNWKDGENHWENFLKYKEVFGDVELEPKGKKSCESIDKRKMKKGVGVARKLGLVGARVLELRDVMLKREERRREREYKREKGDLERDAKRKQNEFRKEKRRIEREEWLDDRELDLEERQMMWARRESERRMVGLQIEHEKQMMQMHAEACQNQMQILGLMARLLCQFFGSPNDGLGGALGTLPLQLLQNLQHPGGLGDSGKPDANSPSEFI</sequence>
<dbReference type="AlphaFoldDB" id="A0A803PXQ5"/>
<organism evidence="8 9">
    <name type="scientific">Cannabis sativa</name>
    <name type="common">Hemp</name>
    <name type="synonym">Marijuana</name>
    <dbReference type="NCBI Taxonomy" id="3483"/>
    <lineage>
        <taxon>Eukaryota</taxon>
        <taxon>Viridiplantae</taxon>
        <taxon>Streptophyta</taxon>
        <taxon>Embryophyta</taxon>
        <taxon>Tracheophyta</taxon>
        <taxon>Spermatophyta</taxon>
        <taxon>Magnoliopsida</taxon>
        <taxon>eudicotyledons</taxon>
        <taxon>Gunneridae</taxon>
        <taxon>Pentapetalae</taxon>
        <taxon>rosids</taxon>
        <taxon>fabids</taxon>
        <taxon>Rosales</taxon>
        <taxon>Cannabaceae</taxon>
        <taxon>Cannabis</taxon>
    </lineage>
</organism>
<dbReference type="EMBL" id="UZAU01000557">
    <property type="status" value="NOT_ANNOTATED_CDS"/>
    <property type="molecule type" value="Genomic_DNA"/>
</dbReference>
<dbReference type="PANTHER" id="PTHR37076">
    <property type="entry name" value="HISTONE-LYSINE N-METHYLTRANSFERASE, H3 LYSINE-79 SPECIFIC-LIKE-RELATED"/>
    <property type="match status" value="1"/>
</dbReference>
<evidence type="ECO:0000256" key="4">
    <source>
        <dbReference type="PROSITE-ProRule" id="PRU00047"/>
    </source>
</evidence>
<dbReference type="InterPro" id="IPR018289">
    <property type="entry name" value="MULE_transposase_dom"/>
</dbReference>
<dbReference type="Proteomes" id="UP000596661">
    <property type="component" value="Chromosome 6"/>
</dbReference>
<dbReference type="InterPro" id="IPR006564">
    <property type="entry name" value="Znf_PMZ"/>
</dbReference>
<protein>
    <recommendedName>
        <fullName evidence="10">SWIM-type domain-containing protein</fullName>
    </recommendedName>
</protein>
<evidence type="ECO:0000313" key="8">
    <source>
        <dbReference type="EnsemblPlants" id="cds.evm.model.06.276"/>
    </source>
</evidence>
<dbReference type="EnsemblPlants" id="evm.model.06.276">
    <property type="protein sequence ID" value="cds.evm.model.06.276"/>
    <property type="gene ID" value="evm.TU.06.276"/>
</dbReference>
<reference evidence="8" key="2">
    <citation type="submission" date="2021-03" db="UniProtKB">
        <authorList>
            <consortium name="EnsemblPlants"/>
        </authorList>
    </citation>
    <scope>IDENTIFICATION</scope>
</reference>
<dbReference type="PROSITE" id="PS50158">
    <property type="entry name" value="ZF_CCHC"/>
    <property type="match status" value="1"/>
</dbReference>
<evidence type="ECO:0000256" key="5">
    <source>
        <dbReference type="SAM" id="MobiDB-lite"/>
    </source>
</evidence>
<evidence type="ECO:0000256" key="2">
    <source>
        <dbReference type="ARBA" id="ARBA00022771"/>
    </source>
</evidence>
<feature type="domain" description="SWIM-type" evidence="7">
    <location>
        <begin position="393"/>
        <end position="435"/>
    </location>
</feature>
<keyword evidence="3" id="KW-0862">Zinc</keyword>
<evidence type="ECO:0000256" key="1">
    <source>
        <dbReference type="ARBA" id="ARBA00022723"/>
    </source>
</evidence>